<evidence type="ECO:0000313" key="2">
    <source>
        <dbReference type="Proteomes" id="UP001059380"/>
    </source>
</evidence>
<sequence length="133" mass="15713">MSDQSAKYVVDPYEFIHEYIDSVPHLEAMILFWNSRPVGWTCDELSSRLYIPSEQVNGVIRDLVRLQVIQEHPGTPEKFSYFPRSDEQNNLMRSIDDAYRRDLVRISTMLHSKASSPVREFARAFRFRKDKDQ</sequence>
<accession>A0A9J7BUA2</accession>
<proteinExistence type="predicted"/>
<organism evidence="1 2">
    <name type="scientific">Occallatibacter riparius</name>
    <dbReference type="NCBI Taxonomy" id="1002689"/>
    <lineage>
        <taxon>Bacteria</taxon>
        <taxon>Pseudomonadati</taxon>
        <taxon>Acidobacteriota</taxon>
        <taxon>Terriglobia</taxon>
        <taxon>Terriglobales</taxon>
        <taxon>Acidobacteriaceae</taxon>
        <taxon>Occallatibacter</taxon>
    </lineage>
</organism>
<evidence type="ECO:0000313" key="1">
    <source>
        <dbReference type="EMBL" id="UWZ86460.1"/>
    </source>
</evidence>
<dbReference type="KEGG" id="orp:MOP44_11055"/>
<dbReference type="AlphaFoldDB" id="A0A9J7BUA2"/>
<gene>
    <name evidence="1" type="ORF">MOP44_11055</name>
</gene>
<dbReference type="Proteomes" id="UP001059380">
    <property type="component" value="Chromosome"/>
</dbReference>
<keyword evidence="2" id="KW-1185">Reference proteome</keyword>
<name>A0A9J7BUA2_9BACT</name>
<dbReference type="RefSeq" id="WP_260796100.1">
    <property type="nucleotide sequence ID" value="NZ_CP093313.1"/>
</dbReference>
<protein>
    <submittedName>
        <fullName evidence="1">Uncharacterized protein</fullName>
    </submittedName>
</protein>
<reference evidence="1" key="1">
    <citation type="submission" date="2021-04" db="EMBL/GenBank/DDBJ databases">
        <title>Phylogenetic analysis of Acidobacteriaceae.</title>
        <authorList>
            <person name="Qiu L."/>
            <person name="Zhang Q."/>
        </authorList>
    </citation>
    <scope>NUCLEOTIDE SEQUENCE</scope>
    <source>
        <strain evidence="1">DSM 25168</strain>
    </source>
</reference>
<dbReference type="EMBL" id="CP093313">
    <property type="protein sequence ID" value="UWZ86460.1"/>
    <property type="molecule type" value="Genomic_DNA"/>
</dbReference>